<proteinExistence type="predicted"/>
<reference evidence="5" key="1">
    <citation type="journal article" date="2019" name="Int. J. Syst. Evol. Microbiol.">
        <title>The Global Catalogue of Microorganisms (GCM) 10K type strain sequencing project: providing services to taxonomists for standard genome sequencing and annotation.</title>
        <authorList>
            <consortium name="The Broad Institute Genomics Platform"/>
            <consortium name="The Broad Institute Genome Sequencing Center for Infectious Disease"/>
            <person name="Wu L."/>
            <person name="Ma J."/>
        </authorList>
    </citation>
    <scope>NUCLEOTIDE SEQUENCE [LARGE SCALE GENOMIC DNA]</scope>
    <source>
        <strain evidence="5">CGMCC 1.15422</strain>
    </source>
</reference>
<dbReference type="EMBL" id="BMIX01000001">
    <property type="protein sequence ID" value="GGG26158.1"/>
    <property type="molecule type" value="Genomic_DNA"/>
</dbReference>
<comment type="caution">
    <text evidence="4">The sequence shown here is derived from an EMBL/GenBank/DDBJ whole genome shotgun (WGS) entry which is preliminary data.</text>
</comment>
<evidence type="ECO:0000256" key="3">
    <source>
        <dbReference type="ARBA" id="ARBA00022837"/>
    </source>
</evidence>
<sequence>MTVLKKHTIENEFLKITVKETGAELCSILNKENHKEYIWQANPEIWGSHAPNLFPVIGVLQNGKYHFENKEYEMPKHGFIRHNENIRLKEKSENQLVFELLYSDETLKMYPFKFDFKIAFTLNKKSLEVNHHIINLDEKPIYFSLGGHPALNIQLFENEKIEDYSLVFDQEMDLSTYLLNDQGLVTSRTKGILDNEHQIRLTEDIFNKDALIFKNIKSKKVDLVSAKCGKILSVKYEDFKNLGIWAKPGAPYVCIEPWLGIADIEGTDQNLTNKEGIIELTTADEFNAGYTISIE</sequence>
<keyword evidence="3" id="KW-0106">Calcium</keyword>
<evidence type="ECO:0000313" key="4">
    <source>
        <dbReference type="EMBL" id="GGG26158.1"/>
    </source>
</evidence>
<dbReference type="InterPro" id="IPR014718">
    <property type="entry name" value="GH-type_carb-bd"/>
</dbReference>
<gene>
    <name evidence="4" type="ORF">GCM10011532_06980</name>
</gene>
<dbReference type="InterPro" id="IPR008183">
    <property type="entry name" value="Aldose_1/G6P_1-epimerase"/>
</dbReference>
<name>A0ABQ1WF93_9FLAO</name>
<dbReference type="InterPro" id="IPR011013">
    <property type="entry name" value="Gal_mutarotase_sf_dom"/>
</dbReference>
<comment type="cofactor">
    <cofactor evidence="1">
        <name>Ca(2+)</name>
        <dbReference type="ChEBI" id="CHEBI:29108"/>
    </cofactor>
</comment>
<dbReference type="Gene3D" id="2.70.98.10">
    <property type="match status" value="1"/>
</dbReference>
<accession>A0ABQ1WF93</accession>
<dbReference type="Proteomes" id="UP000605733">
    <property type="component" value="Unassembled WGS sequence"/>
</dbReference>
<dbReference type="Pfam" id="PF01263">
    <property type="entry name" value="Aldose_epim"/>
    <property type="match status" value="1"/>
</dbReference>
<dbReference type="SUPFAM" id="SSF74650">
    <property type="entry name" value="Galactose mutarotase-like"/>
    <property type="match status" value="1"/>
</dbReference>
<evidence type="ECO:0000256" key="2">
    <source>
        <dbReference type="ARBA" id="ARBA00011245"/>
    </source>
</evidence>
<evidence type="ECO:0000313" key="5">
    <source>
        <dbReference type="Proteomes" id="UP000605733"/>
    </source>
</evidence>
<evidence type="ECO:0000256" key="1">
    <source>
        <dbReference type="ARBA" id="ARBA00001913"/>
    </source>
</evidence>
<keyword evidence="5" id="KW-1185">Reference proteome</keyword>
<dbReference type="InterPro" id="IPR037481">
    <property type="entry name" value="LacX"/>
</dbReference>
<comment type="subunit">
    <text evidence="2">Monomer.</text>
</comment>
<organism evidence="4 5">
    <name type="scientific">Christiangramia forsetii</name>
    <dbReference type="NCBI Taxonomy" id="411153"/>
    <lineage>
        <taxon>Bacteria</taxon>
        <taxon>Pseudomonadati</taxon>
        <taxon>Bacteroidota</taxon>
        <taxon>Flavobacteriia</taxon>
        <taxon>Flavobacteriales</taxon>
        <taxon>Flavobacteriaceae</taxon>
        <taxon>Christiangramia</taxon>
    </lineage>
</organism>
<dbReference type="CDD" id="cd09024">
    <property type="entry name" value="Aldose_epim_lacX"/>
    <property type="match status" value="1"/>
</dbReference>
<protein>
    <submittedName>
        <fullName evidence="4">Galactose mutarotase</fullName>
    </submittedName>
</protein>